<dbReference type="GO" id="GO:0070573">
    <property type="term" value="F:metallodipeptidase activity"/>
    <property type="evidence" value="ECO:0007669"/>
    <property type="project" value="InterPro"/>
</dbReference>
<dbReference type="InterPro" id="IPR000180">
    <property type="entry name" value="Dipep_AS"/>
</dbReference>
<dbReference type="PROSITE" id="PS00869">
    <property type="entry name" value="RENAL_DIPEPTIDASE_1"/>
    <property type="match status" value="1"/>
</dbReference>
<dbReference type="PANTHER" id="PTHR10443">
    <property type="entry name" value="MICROSOMAL DIPEPTIDASE"/>
    <property type="match status" value="1"/>
</dbReference>
<dbReference type="InterPro" id="IPR008257">
    <property type="entry name" value="Pept_M19"/>
</dbReference>
<dbReference type="GO" id="GO:0006508">
    <property type="term" value="P:proteolysis"/>
    <property type="evidence" value="ECO:0007669"/>
    <property type="project" value="InterPro"/>
</dbReference>
<evidence type="ECO:0000313" key="2">
    <source>
        <dbReference type="Proteomes" id="UP000234748"/>
    </source>
</evidence>
<comment type="caution">
    <text evidence="1">The sequence shown here is derived from an EMBL/GenBank/DDBJ whole genome shotgun (WGS) entry which is preliminary data.</text>
</comment>
<dbReference type="PANTHER" id="PTHR10443:SF12">
    <property type="entry name" value="DIPEPTIDASE"/>
    <property type="match status" value="1"/>
</dbReference>
<dbReference type="PROSITE" id="PS51365">
    <property type="entry name" value="RENAL_DIPEPTIDASE_2"/>
    <property type="match status" value="1"/>
</dbReference>
<proteinExistence type="predicted"/>
<dbReference type="AlphaFoldDB" id="A0A2N5M818"/>
<dbReference type="InterPro" id="IPR032466">
    <property type="entry name" value="Metal_Hydrolase"/>
</dbReference>
<dbReference type="CDD" id="cd01301">
    <property type="entry name" value="rDP_like"/>
    <property type="match status" value="1"/>
</dbReference>
<dbReference type="EMBL" id="PGUY01000021">
    <property type="protein sequence ID" value="PLT30485.1"/>
    <property type="molecule type" value="Genomic_DNA"/>
</dbReference>
<gene>
    <name evidence="1" type="ORF">CUU66_07425</name>
</gene>
<dbReference type="SUPFAM" id="SSF51556">
    <property type="entry name" value="Metallo-dependent hydrolases"/>
    <property type="match status" value="1"/>
</dbReference>
<accession>A0A2N5M818</accession>
<dbReference type="OrthoDB" id="9804920at2"/>
<name>A0A2N5M818_9BACI</name>
<reference evidence="1 2" key="1">
    <citation type="submission" date="2017-11" db="EMBL/GenBank/DDBJ databases">
        <title>Comparitive Functional Genomics of Dry Heat Resistant strains isolated from the Viking Spacecraft.</title>
        <authorList>
            <person name="Seuylemezian A."/>
            <person name="Cooper K."/>
            <person name="Vaishampayan P."/>
        </authorList>
    </citation>
    <scope>NUCLEOTIDE SEQUENCE [LARGE SCALE GENOMIC DNA]</scope>
    <source>
        <strain evidence="1 2">V1-29</strain>
    </source>
</reference>
<dbReference type="Proteomes" id="UP000234748">
    <property type="component" value="Unassembled WGS sequence"/>
</dbReference>
<dbReference type="Pfam" id="PF01244">
    <property type="entry name" value="Peptidase_M19"/>
    <property type="match status" value="1"/>
</dbReference>
<sequence length="349" mass="38403">MNQFPIFDGHNDTLLSLYYAERGKGRSFFTASDTGHIDLPRAKRGGLGGGFFAVFTPNPSHRTEVVENERGYEIPLPPPISHEFALRTTQAMAANLFRYEAESNGRFKVVRNSEELTSCIEKEIVAAIFHIEGAEAIDTDLDALHVFYQAGLRSLGIVWSRPNAYGEGVPFRYPSSPDIGGGLTAAGKNLVRECNRLGIMIDTSHLTEKGFWDVANKTDAPIVATHSNAHALCNMSRNVTDKQLAAIAESGGVAGINFSVNMLREDGARDNNTPIQEIGRHIEYIAEKFGIDHVAFGSDFDGTNIPSELKDAAGLPKILEDLKGRGFKDSDLLKLTHQNWLRVLSQTWK</sequence>
<dbReference type="Gene3D" id="3.20.20.140">
    <property type="entry name" value="Metal-dependent hydrolases"/>
    <property type="match status" value="1"/>
</dbReference>
<dbReference type="RefSeq" id="WP_101641047.1">
    <property type="nucleotide sequence ID" value="NZ_PGUY01000021.1"/>
</dbReference>
<protein>
    <submittedName>
        <fullName evidence="1">Peptidase</fullName>
    </submittedName>
</protein>
<keyword evidence="2" id="KW-1185">Reference proteome</keyword>
<evidence type="ECO:0000313" key="1">
    <source>
        <dbReference type="EMBL" id="PLT30485.1"/>
    </source>
</evidence>
<organism evidence="1 2">
    <name type="scientific">Peribacillus deserti</name>
    <dbReference type="NCBI Taxonomy" id="673318"/>
    <lineage>
        <taxon>Bacteria</taxon>
        <taxon>Bacillati</taxon>
        <taxon>Bacillota</taxon>
        <taxon>Bacilli</taxon>
        <taxon>Bacillales</taxon>
        <taxon>Bacillaceae</taxon>
        <taxon>Peribacillus</taxon>
    </lineage>
</organism>